<dbReference type="AlphaFoldDB" id="A0A560II33"/>
<reference evidence="1 2" key="1">
    <citation type="submission" date="2019-06" db="EMBL/GenBank/DDBJ databases">
        <title>Genomic Encyclopedia of Type Strains, Phase IV (KMG-V): Genome sequencing to study the core and pangenomes of soil and plant-associated prokaryotes.</title>
        <authorList>
            <person name="Whitman W."/>
        </authorList>
    </citation>
    <scope>NUCLEOTIDE SEQUENCE [LARGE SCALE GENOMIC DNA]</scope>
    <source>
        <strain evidence="1 2">BR 11140</strain>
    </source>
</reference>
<protein>
    <submittedName>
        <fullName evidence="1">Uncharacterized protein</fullName>
    </submittedName>
</protein>
<dbReference type="EMBL" id="VITT01000009">
    <property type="protein sequence ID" value="TWB58708.1"/>
    <property type="molecule type" value="Genomic_DNA"/>
</dbReference>
<name>A0A560II33_9PROT</name>
<organism evidence="1 2">
    <name type="scientific">Nitrospirillum amazonense</name>
    <dbReference type="NCBI Taxonomy" id="28077"/>
    <lineage>
        <taxon>Bacteria</taxon>
        <taxon>Pseudomonadati</taxon>
        <taxon>Pseudomonadota</taxon>
        <taxon>Alphaproteobacteria</taxon>
        <taxon>Rhodospirillales</taxon>
        <taxon>Azospirillaceae</taxon>
        <taxon>Nitrospirillum</taxon>
    </lineage>
</organism>
<evidence type="ECO:0000313" key="2">
    <source>
        <dbReference type="Proteomes" id="UP000318050"/>
    </source>
</evidence>
<dbReference type="Proteomes" id="UP000318050">
    <property type="component" value="Unassembled WGS sequence"/>
</dbReference>
<sequence>MAAARPNADAALLELTMAVSVVAPLLPRRFRDARGRLVRAAGAFVIAAQKGGQVNTVPSPPEALDNLRAAVDAAWKAGCSWHDVAALVNREALPDAEPGDDDMEAGHGE</sequence>
<proteinExistence type="predicted"/>
<accession>A0A560II33</accession>
<evidence type="ECO:0000313" key="1">
    <source>
        <dbReference type="EMBL" id="TWB58708.1"/>
    </source>
</evidence>
<gene>
    <name evidence="1" type="ORF">FBZ92_109201</name>
</gene>
<comment type="caution">
    <text evidence="1">The sequence shown here is derived from an EMBL/GenBank/DDBJ whole genome shotgun (WGS) entry which is preliminary data.</text>
</comment>